<comment type="caution">
    <text evidence="1">The sequence shown here is derived from an EMBL/GenBank/DDBJ whole genome shotgun (WGS) entry which is preliminary data.</text>
</comment>
<proteinExistence type="predicted"/>
<protein>
    <recommendedName>
        <fullName evidence="3">NADH:ubiquinone oxidoreductase intermediate-associated protein 30 domain-containing protein</fullName>
    </recommendedName>
</protein>
<dbReference type="Gene3D" id="2.60.120.430">
    <property type="entry name" value="Galactose-binding lectin"/>
    <property type="match status" value="1"/>
</dbReference>
<gene>
    <name evidence="1" type="ORF">A2310_08475</name>
</gene>
<accession>A0A1F4SVG2</accession>
<evidence type="ECO:0000313" key="1">
    <source>
        <dbReference type="EMBL" id="OGC24428.1"/>
    </source>
</evidence>
<reference evidence="1 2" key="1">
    <citation type="journal article" date="2016" name="Nat. Commun.">
        <title>Thousands of microbial genomes shed light on interconnected biogeochemical processes in an aquifer system.</title>
        <authorList>
            <person name="Anantharaman K."/>
            <person name="Brown C.T."/>
            <person name="Hug L.A."/>
            <person name="Sharon I."/>
            <person name="Castelle C.J."/>
            <person name="Probst A.J."/>
            <person name="Thomas B.C."/>
            <person name="Singh A."/>
            <person name="Wilkins M.J."/>
            <person name="Karaoz U."/>
            <person name="Brodie E.L."/>
            <person name="Williams K.H."/>
            <person name="Hubbard S.S."/>
            <person name="Banfield J.F."/>
        </authorList>
    </citation>
    <scope>NUCLEOTIDE SEQUENCE [LARGE SCALE GENOMIC DNA]</scope>
</reference>
<sequence length="201" mass="22238">MKKLVLFILIIFVAASAAYARLTFYLVDNFEDGILSNRWYVFDKISASVVPNPESKEEDSVAEACGDKVLKLEGKTSGWYVGGMGTILGIDGADYSRMVIDIYGSKSFGKIKLELFEKNGQEGTNENEKETKWVVEIPVLGKGFTRYSVPLSAFYNEDTKDSDVVFHGTNGGNISKLQVIFVSATKEGVFDCAVDNIMFTF</sequence>
<dbReference type="Proteomes" id="UP000178417">
    <property type="component" value="Unassembled WGS sequence"/>
</dbReference>
<dbReference type="AlphaFoldDB" id="A0A1F4SVG2"/>
<dbReference type="EMBL" id="MEUB01000009">
    <property type="protein sequence ID" value="OGC24428.1"/>
    <property type="molecule type" value="Genomic_DNA"/>
</dbReference>
<name>A0A1F4SVG2_UNCSA</name>
<dbReference type="STRING" id="1802579.A2310_08475"/>
<evidence type="ECO:0008006" key="3">
    <source>
        <dbReference type="Google" id="ProtNLM"/>
    </source>
</evidence>
<organism evidence="1 2">
    <name type="scientific">candidate division WOR-1 bacterium RIFOXYB2_FULL_37_13</name>
    <dbReference type="NCBI Taxonomy" id="1802579"/>
    <lineage>
        <taxon>Bacteria</taxon>
        <taxon>Bacillati</taxon>
        <taxon>Saganbacteria</taxon>
    </lineage>
</organism>
<evidence type="ECO:0000313" key="2">
    <source>
        <dbReference type="Proteomes" id="UP000178417"/>
    </source>
</evidence>